<dbReference type="PRINTS" id="PR00097">
    <property type="entry name" value="ANTSNTHASEII"/>
</dbReference>
<accession>A0A7X0RGY9</accession>
<reference evidence="3 4" key="1">
    <citation type="submission" date="2020-08" db="EMBL/GenBank/DDBJ databases">
        <authorList>
            <person name="Seo M.-J."/>
        </authorList>
    </citation>
    <scope>NUCLEOTIDE SEQUENCE [LARGE SCALE GENOMIC DNA]</scope>
    <source>
        <strain evidence="3 4">KIGAM211</strain>
    </source>
</reference>
<name>A0A7X0RGY9_9ACTN</name>
<keyword evidence="4" id="KW-1185">Reference proteome</keyword>
<dbReference type="NCBIfam" id="TIGR00566">
    <property type="entry name" value="trpG_papA"/>
    <property type="match status" value="1"/>
</dbReference>
<dbReference type="AlphaFoldDB" id="A0A7X0RGY9"/>
<organism evidence="3 4">
    <name type="scientific">Nocardioides luti</name>
    <dbReference type="NCBI Taxonomy" id="2761101"/>
    <lineage>
        <taxon>Bacteria</taxon>
        <taxon>Bacillati</taxon>
        <taxon>Actinomycetota</taxon>
        <taxon>Actinomycetes</taxon>
        <taxon>Propionibacteriales</taxon>
        <taxon>Nocardioidaceae</taxon>
        <taxon>Nocardioides</taxon>
    </lineage>
</organism>
<dbReference type="InterPro" id="IPR017926">
    <property type="entry name" value="GATASE"/>
</dbReference>
<dbReference type="GO" id="GO:0005829">
    <property type="term" value="C:cytosol"/>
    <property type="evidence" value="ECO:0007669"/>
    <property type="project" value="TreeGrafter"/>
</dbReference>
<dbReference type="InterPro" id="IPR029062">
    <property type="entry name" value="Class_I_gatase-like"/>
</dbReference>
<dbReference type="InterPro" id="IPR006221">
    <property type="entry name" value="TrpG/PapA_dom"/>
</dbReference>
<dbReference type="InterPro" id="IPR050472">
    <property type="entry name" value="Anth_synth/Amidotransfase"/>
</dbReference>
<evidence type="ECO:0000256" key="1">
    <source>
        <dbReference type="ARBA" id="ARBA00022962"/>
    </source>
</evidence>
<dbReference type="PRINTS" id="PR00096">
    <property type="entry name" value="GATASE"/>
</dbReference>
<protein>
    <submittedName>
        <fullName evidence="3">Aminodeoxychorismate/anthranilate synthase component II</fullName>
    </submittedName>
</protein>
<sequence>METAPQLHRAHPHFPGLDVVVVDHHDSYTWNLVHLVAAVTGTLPRVVQHDRVEAADLLGHSHVVLSPGPGHPDDHADFAVGRAVLLAGTRPVLGVCLGMQGLVTAYGGRVGRVRPAHGEVATVHHDGRGVLAGLPQDFAAVRYHSLAALEVPDCLEVSATSEDGVVMGVRHRTLPLEGVQFHPESILSEHGLALVANFLGAGRD</sequence>
<dbReference type="GO" id="GO:0004049">
    <property type="term" value="F:anthranilate synthase activity"/>
    <property type="evidence" value="ECO:0007669"/>
    <property type="project" value="TreeGrafter"/>
</dbReference>
<feature type="domain" description="Glutamine amidotransferase" evidence="2">
    <location>
        <begin position="20"/>
        <end position="199"/>
    </location>
</feature>
<evidence type="ECO:0000313" key="4">
    <source>
        <dbReference type="Proteomes" id="UP000523955"/>
    </source>
</evidence>
<proteinExistence type="predicted"/>
<comment type="caution">
    <text evidence="3">The sequence shown here is derived from an EMBL/GenBank/DDBJ whole genome shotgun (WGS) entry which is preliminary data.</text>
</comment>
<dbReference type="PANTHER" id="PTHR43418:SF4">
    <property type="entry name" value="MULTIFUNCTIONAL TRYPTOPHAN BIOSYNTHESIS PROTEIN"/>
    <property type="match status" value="1"/>
</dbReference>
<evidence type="ECO:0000259" key="2">
    <source>
        <dbReference type="Pfam" id="PF00117"/>
    </source>
</evidence>
<dbReference type="GO" id="GO:0000162">
    <property type="term" value="P:L-tryptophan biosynthetic process"/>
    <property type="evidence" value="ECO:0007669"/>
    <property type="project" value="TreeGrafter"/>
</dbReference>
<evidence type="ECO:0000313" key="3">
    <source>
        <dbReference type="EMBL" id="MBB6628116.1"/>
    </source>
</evidence>
<keyword evidence="1" id="KW-0315">Glutamine amidotransferase</keyword>
<dbReference type="EMBL" id="JACKXE010000001">
    <property type="protein sequence ID" value="MBB6628116.1"/>
    <property type="molecule type" value="Genomic_DNA"/>
</dbReference>
<dbReference type="Proteomes" id="UP000523955">
    <property type="component" value="Unassembled WGS sequence"/>
</dbReference>
<dbReference type="Gene3D" id="3.40.50.880">
    <property type="match status" value="1"/>
</dbReference>
<dbReference type="PANTHER" id="PTHR43418">
    <property type="entry name" value="MULTIFUNCTIONAL TRYPTOPHAN BIOSYNTHESIS PROTEIN-RELATED"/>
    <property type="match status" value="1"/>
</dbReference>
<dbReference type="SUPFAM" id="SSF52317">
    <property type="entry name" value="Class I glutamine amidotransferase-like"/>
    <property type="match status" value="1"/>
</dbReference>
<dbReference type="PROSITE" id="PS51273">
    <property type="entry name" value="GATASE_TYPE_1"/>
    <property type="match status" value="1"/>
</dbReference>
<gene>
    <name evidence="3" type="ORF">H5V45_12375</name>
</gene>
<dbReference type="Pfam" id="PF00117">
    <property type="entry name" value="GATase"/>
    <property type="match status" value="1"/>
</dbReference>
<dbReference type="CDD" id="cd01743">
    <property type="entry name" value="GATase1_Anthranilate_Synthase"/>
    <property type="match status" value="1"/>
</dbReference>